<feature type="domain" description="Secretion system C-terminal sorting" evidence="7">
    <location>
        <begin position="719"/>
        <end position="795"/>
    </location>
</feature>
<dbReference type="STRING" id="1465490.SAMN05444277_108117"/>
<feature type="chain" id="PRO_5011659339" evidence="5">
    <location>
        <begin position="26"/>
        <end position="798"/>
    </location>
</feature>
<keyword evidence="5" id="KW-0732">Signal</keyword>
<proteinExistence type="predicted"/>
<dbReference type="GO" id="GO:0004222">
    <property type="term" value="F:metalloendopeptidase activity"/>
    <property type="evidence" value="ECO:0007669"/>
    <property type="project" value="InterPro"/>
</dbReference>
<reference evidence="8 9" key="1">
    <citation type="submission" date="2016-10" db="EMBL/GenBank/DDBJ databases">
        <authorList>
            <person name="de Groot N.N."/>
        </authorList>
    </citation>
    <scope>NUCLEOTIDE SEQUENCE [LARGE SCALE GENOMIC DNA]</scope>
    <source>
        <strain evidence="8 9">DSM 28286</strain>
    </source>
</reference>
<dbReference type="RefSeq" id="WP_090659507.1">
    <property type="nucleotide sequence ID" value="NZ_FOXQ01000008.1"/>
</dbReference>
<evidence type="ECO:0000259" key="7">
    <source>
        <dbReference type="Pfam" id="PF18962"/>
    </source>
</evidence>
<protein>
    <submittedName>
        <fullName evidence="8">Por secretion system C-terminal sorting domain-containing protein</fullName>
    </submittedName>
</protein>
<dbReference type="NCBIfam" id="TIGR04183">
    <property type="entry name" value="Por_Secre_tail"/>
    <property type="match status" value="1"/>
</dbReference>
<sequence length="798" mass="86863">MKYTKQLFVSILLLLLATAFSTAHAQLYKIELADKIKKASHIVEGKVTEQYSFWNDEHTVIYTSNKIHVYKLFKGQVIDKEIEVLTLGGTVGNRCLKVSDVLQLDKGKTGMFFLYEHAGKLRSPQTKNILFDVYSSSQGFLQYDKARKKAFAPFAAYDNIQQTLYKLISQYTGAREKIIDNSFSNIAPRDEVTGPVISNGTTAVAITSFSPTTVHGGAINDATNNILTINGSGFGNNPSGSAAINFKDANNDNTTPDYEIAYNSPYIISWTDTQIKLHVPDRAGTGKFSVVVTDGSTATSAGPLEVFFSVIDALFQNDNDDYVIKEPRLMNTNGSGGYTIFYSTSTAGKGINFSQSPAKAAFERALATWKEVAGVNIISGNTTTYQKVADDSLNLVVFDNTNSGVAHMADGVLESTFSWFSACQQNGQILIAQKTGFDIVLRNEAVSTGDELSIENGPCFPAQSSYDLEMIILHELGHALNLSHINDDFENGGGGYVTVNPSKLMHYAILDYVGRRSPDASAYQGVLYDITPQHNTYGNCGLYAQEMAPLSVTALTTDECPSSFPSSPIAANTTLSFDLVHATSNKLKDPSFRQVMCDGTGTSVTNNVYYAFSTGTETEVKIDISDYTTVPAELSSCAGQGIRLALYDVQTCPEGQSYPSPVFCQAFNTDGKINITGLEKNHKYLLYFDGIRNTKATFYATFNANGSNPGIETTVSVTPNPVMNGSANITITNTTGAYYQYGLFDAMGRQVLTGRLDVTSPTQTFSITIKNASAGVYFLRITDEKGKTVIKKKVIKYN</sequence>
<evidence type="ECO:0000313" key="8">
    <source>
        <dbReference type="EMBL" id="SFQ30121.1"/>
    </source>
</evidence>
<dbReference type="InterPro" id="IPR001818">
    <property type="entry name" value="Pept_M10_metallopeptidase"/>
</dbReference>
<dbReference type="AlphaFoldDB" id="A0A1I5XDW1"/>
<organism evidence="8 9">
    <name type="scientific">Parafilimonas terrae</name>
    <dbReference type="NCBI Taxonomy" id="1465490"/>
    <lineage>
        <taxon>Bacteria</taxon>
        <taxon>Pseudomonadati</taxon>
        <taxon>Bacteroidota</taxon>
        <taxon>Chitinophagia</taxon>
        <taxon>Chitinophagales</taxon>
        <taxon>Chitinophagaceae</taxon>
        <taxon>Parafilimonas</taxon>
    </lineage>
</organism>
<dbReference type="Gene3D" id="3.40.390.10">
    <property type="entry name" value="Collagenase (Catalytic Domain)"/>
    <property type="match status" value="1"/>
</dbReference>
<dbReference type="Proteomes" id="UP000199031">
    <property type="component" value="Unassembled WGS sequence"/>
</dbReference>
<dbReference type="SUPFAM" id="SSF55486">
    <property type="entry name" value="Metalloproteases ('zincins'), catalytic domain"/>
    <property type="match status" value="1"/>
</dbReference>
<dbReference type="InterPro" id="IPR013783">
    <property type="entry name" value="Ig-like_fold"/>
</dbReference>
<dbReference type="Pfam" id="PF18962">
    <property type="entry name" value="Por_Secre_tail"/>
    <property type="match status" value="1"/>
</dbReference>
<gene>
    <name evidence="8" type="ORF">SAMN05444277_108117</name>
</gene>
<evidence type="ECO:0000259" key="6">
    <source>
        <dbReference type="Pfam" id="PF00413"/>
    </source>
</evidence>
<name>A0A1I5XDW1_9BACT</name>
<dbReference type="InterPro" id="IPR026444">
    <property type="entry name" value="Secre_tail"/>
</dbReference>
<evidence type="ECO:0000256" key="2">
    <source>
        <dbReference type="ARBA" id="ARBA00022723"/>
    </source>
</evidence>
<dbReference type="Gene3D" id="2.60.40.10">
    <property type="entry name" value="Immunoglobulins"/>
    <property type="match status" value="1"/>
</dbReference>
<dbReference type="InterPro" id="IPR014756">
    <property type="entry name" value="Ig_E-set"/>
</dbReference>
<feature type="signal peptide" evidence="5">
    <location>
        <begin position="1"/>
        <end position="25"/>
    </location>
</feature>
<feature type="domain" description="Peptidase M10 metallopeptidase" evidence="6">
    <location>
        <begin position="353"/>
        <end position="487"/>
    </location>
</feature>
<evidence type="ECO:0000256" key="4">
    <source>
        <dbReference type="ARBA" id="ARBA00022833"/>
    </source>
</evidence>
<keyword evidence="4" id="KW-0862">Zinc</keyword>
<keyword evidence="9" id="KW-1185">Reference proteome</keyword>
<evidence type="ECO:0000313" key="9">
    <source>
        <dbReference type="Proteomes" id="UP000199031"/>
    </source>
</evidence>
<dbReference type="GO" id="GO:0008270">
    <property type="term" value="F:zinc ion binding"/>
    <property type="evidence" value="ECO:0007669"/>
    <property type="project" value="InterPro"/>
</dbReference>
<evidence type="ECO:0000256" key="5">
    <source>
        <dbReference type="SAM" id="SignalP"/>
    </source>
</evidence>
<keyword evidence="2" id="KW-0479">Metal-binding</keyword>
<dbReference type="GO" id="GO:0006508">
    <property type="term" value="P:proteolysis"/>
    <property type="evidence" value="ECO:0007669"/>
    <property type="project" value="UniProtKB-KW"/>
</dbReference>
<evidence type="ECO:0000256" key="3">
    <source>
        <dbReference type="ARBA" id="ARBA00022801"/>
    </source>
</evidence>
<keyword evidence="1" id="KW-0645">Protease</keyword>
<keyword evidence="3" id="KW-0378">Hydrolase</keyword>
<dbReference type="SUPFAM" id="SSF81296">
    <property type="entry name" value="E set domains"/>
    <property type="match status" value="1"/>
</dbReference>
<dbReference type="EMBL" id="FOXQ01000008">
    <property type="protein sequence ID" value="SFQ30121.1"/>
    <property type="molecule type" value="Genomic_DNA"/>
</dbReference>
<evidence type="ECO:0000256" key="1">
    <source>
        <dbReference type="ARBA" id="ARBA00022670"/>
    </source>
</evidence>
<dbReference type="OrthoDB" id="9770043at2"/>
<dbReference type="Pfam" id="PF00413">
    <property type="entry name" value="Peptidase_M10"/>
    <property type="match status" value="1"/>
</dbReference>
<accession>A0A1I5XDW1</accession>
<dbReference type="GO" id="GO:0031012">
    <property type="term" value="C:extracellular matrix"/>
    <property type="evidence" value="ECO:0007669"/>
    <property type="project" value="InterPro"/>
</dbReference>
<dbReference type="InterPro" id="IPR024079">
    <property type="entry name" value="MetalloPept_cat_dom_sf"/>
</dbReference>